<dbReference type="EMBL" id="BARW01015598">
    <property type="protein sequence ID" value="GAI96630.1"/>
    <property type="molecule type" value="Genomic_DNA"/>
</dbReference>
<sequence>LGGKVLVDLRKKNIQPLAFVDNDYTKWGQSIDGLQVLSPQEGAKRFHNTAAFIVTIWSPHHSYLQTKQQLQNINCSKVVPVAALFWKCPDVLLPHYHFDLPHKILEQSSDVKKTFELLSDEESRRQFVAQIRWRILLDFSGLPVPSPQDQYFPADIISFLSSEVFVDCGAFIGDTIRSFLKRTGAIFKKIVAFEPDPNTFEKLLEFLSTLDKKKVIALNCAVGRWRDKVHFDALGALGSSINDGGSIEVDCISLDEKLVDDIPTFLKFDIEGAELDALVGAQHLIRRA</sequence>
<comment type="caution">
    <text evidence="2">The sequence shown here is derived from an EMBL/GenBank/DDBJ whole genome shotgun (WGS) entry which is preliminary data.</text>
</comment>
<dbReference type="AlphaFoldDB" id="X1U9U9"/>
<protein>
    <recommendedName>
        <fullName evidence="1">Methyltransferase FkbM domain-containing protein</fullName>
    </recommendedName>
</protein>
<dbReference type="Pfam" id="PF05050">
    <property type="entry name" value="Methyltransf_21"/>
    <property type="match status" value="1"/>
</dbReference>
<accession>X1U9U9</accession>
<dbReference type="Gene3D" id="3.40.50.720">
    <property type="entry name" value="NAD(P)-binding Rossmann-like Domain"/>
    <property type="match status" value="1"/>
</dbReference>
<evidence type="ECO:0000313" key="2">
    <source>
        <dbReference type="EMBL" id="GAI96630.1"/>
    </source>
</evidence>
<dbReference type="PANTHER" id="PTHR34203">
    <property type="entry name" value="METHYLTRANSFERASE, FKBM FAMILY PROTEIN"/>
    <property type="match status" value="1"/>
</dbReference>
<feature type="non-terminal residue" evidence="2">
    <location>
        <position position="1"/>
    </location>
</feature>
<dbReference type="PANTHER" id="PTHR34203:SF15">
    <property type="entry name" value="SLL1173 PROTEIN"/>
    <property type="match status" value="1"/>
</dbReference>
<organism evidence="2">
    <name type="scientific">marine sediment metagenome</name>
    <dbReference type="NCBI Taxonomy" id="412755"/>
    <lineage>
        <taxon>unclassified sequences</taxon>
        <taxon>metagenomes</taxon>
        <taxon>ecological metagenomes</taxon>
    </lineage>
</organism>
<gene>
    <name evidence="2" type="ORF">S12H4_27334</name>
</gene>
<feature type="domain" description="Methyltransferase FkbM" evidence="1">
    <location>
        <begin position="167"/>
        <end position="287"/>
    </location>
</feature>
<dbReference type="SUPFAM" id="SSF53335">
    <property type="entry name" value="S-adenosyl-L-methionine-dependent methyltransferases"/>
    <property type="match status" value="1"/>
</dbReference>
<evidence type="ECO:0000259" key="1">
    <source>
        <dbReference type="Pfam" id="PF05050"/>
    </source>
</evidence>
<feature type="non-terminal residue" evidence="2">
    <location>
        <position position="288"/>
    </location>
</feature>
<dbReference type="InterPro" id="IPR006342">
    <property type="entry name" value="FkbM_mtfrase"/>
</dbReference>
<dbReference type="InterPro" id="IPR029063">
    <property type="entry name" value="SAM-dependent_MTases_sf"/>
</dbReference>
<dbReference type="InterPro" id="IPR052514">
    <property type="entry name" value="SAM-dependent_MTase"/>
</dbReference>
<dbReference type="NCBIfam" id="TIGR01444">
    <property type="entry name" value="fkbM_fam"/>
    <property type="match status" value="1"/>
</dbReference>
<proteinExistence type="predicted"/>
<reference evidence="2" key="1">
    <citation type="journal article" date="2014" name="Front. Microbiol.">
        <title>High frequency of phylogenetically diverse reductive dehalogenase-homologous genes in deep subseafloor sedimentary metagenomes.</title>
        <authorList>
            <person name="Kawai M."/>
            <person name="Futagami T."/>
            <person name="Toyoda A."/>
            <person name="Takaki Y."/>
            <person name="Nishi S."/>
            <person name="Hori S."/>
            <person name="Arai W."/>
            <person name="Tsubouchi T."/>
            <person name="Morono Y."/>
            <person name="Uchiyama I."/>
            <person name="Ito T."/>
            <person name="Fujiyama A."/>
            <person name="Inagaki F."/>
            <person name="Takami H."/>
        </authorList>
    </citation>
    <scope>NUCLEOTIDE SEQUENCE</scope>
    <source>
        <strain evidence="2">Expedition CK06-06</strain>
    </source>
</reference>
<dbReference type="Gene3D" id="3.40.50.150">
    <property type="entry name" value="Vaccinia Virus protein VP39"/>
    <property type="match status" value="1"/>
</dbReference>
<name>X1U9U9_9ZZZZ</name>